<dbReference type="RefSeq" id="WP_071177646.1">
    <property type="nucleotide sequence ID" value="NZ_CP017832.1"/>
</dbReference>
<name>A0A1D9P5N5_9FIRM</name>
<accession>A0A1D9P5N5</accession>
<dbReference type="Proteomes" id="UP000179284">
    <property type="component" value="Plasmid pNP144"/>
</dbReference>
<geneLocation type="plasmid" evidence="2">
    <name>pnp144</name>
</geneLocation>
<dbReference type="KEGG" id="bhu:bhn_II088"/>
<sequence length="94" mass="11013">MDFNQALFEYELKGKKEETGTATIEINFDSKKYGKGWATLKAPNFSKRRQQAIDECKGAWEYFCRGDEEILYSITEISITFEENKEKAYYKKTA</sequence>
<gene>
    <name evidence="1" type="ORF">bhn_II088</name>
</gene>
<organism evidence="1 2">
    <name type="scientific">Butyrivibrio hungatei</name>
    <dbReference type="NCBI Taxonomy" id="185008"/>
    <lineage>
        <taxon>Bacteria</taxon>
        <taxon>Bacillati</taxon>
        <taxon>Bacillota</taxon>
        <taxon>Clostridia</taxon>
        <taxon>Lachnospirales</taxon>
        <taxon>Lachnospiraceae</taxon>
        <taxon>Butyrivibrio</taxon>
    </lineage>
</organism>
<keyword evidence="1" id="KW-0614">Plasmid</keyword>
<evidence type="ECO:0000313" key="2">
    <source>
        <dbReference type="Proteomes" id="UP000179284"/>
    </source>
</evidence>
<protein>
    <submittedName>
        <fullName evidence="1">Uncharacterized protein</fullName>
    </submittedName>
</protein>
<reference evidence="2" key="1">
    <citation type="submission" date="2016-10" db="EMBL/GenBank/DDBJ databases">
        <title>The complete genome sequence of the rumen bacterium Butyrivibrio hungatei MB2003.</title>
        <authorList>
            <person name="Palevich N."/>
            <person name="Kelly W.J."/>
            <person name="Leahy S.C."/>
            <person name="Altermann E."/>
            <person name="Rakonjac J."/>
            <person name="Attwood G.T."/>
        </authorList>
    </citation>
    <scope>NUCLEOTIDE SEQUENCE [LARGE SCALE GENOMIC DNA]</scope>
    <source>
        <strain evidence="2">MB2003</strain>
        <plasmid evidence="2">Plasmid pnp144</plasmid>
    </source>
</reference>
<proteinExistence type="predicted"/>
<dbReference type="AlphaFoldDB" id="A0A1D9P5N5"/>
<dbReference type="EMBL" id="CP017832">
    <property type="protein sequence ID" value="AOZ97887.1"/>
    <property type="molecule type" value="Genomic_DNA"/>
</dbReference>
<evidence type="ECO:0000313" key="1">
    <source>
        <dbReference type="EMBL" id="AOZ97887.1"/>
    </source>
</evidence>
<keyword evidence="2" id="KW-1185">Reference proteome</keyword>